<evidence type="ECO:0000256" key="1">
    <source>
        <dbReference type="SAM" id="MobiDB-lite"/>
    </source>
</evidence>
<protein>
    <submittedName>
        <fullName evidence="2">Uncharacterized protein</fullName>
    </submittedName>
</protein>
<name>A0AA88DTN9_FICCA</name>
<evidence type="ECO:0000313" key="2">
    <source>
        <dbReference type="EMBL" id="GMN61466.1"/>
    </source>
</evidence>
<feature type="region of interest" description="Disordered" evidence="1">
    <location>
        <begin position="1"/>
        <end position="82"/>
    </location>
</feature>
<dbReference type="AlphaFoldDB" id="A0AA88DTN9"/>
<feature type="compositionally biased region" description="Basic and acidic residues" evidence="1">
    <location>
        <begin position="63"/>
        <end position="75"/>
    </location>
</feature>
<accession>A0AA88DTN9</accession>
<proteinExistence type="predicted"/>
<organism evidence="2 3">
    <name type="scientific">Ficus carica</name>
    <name type="common">Common fig</name>
    <dbReference type="NCBI Taxonomy" id="3494"/>
    <lineage>
        <taxon>Eukaryota</taxon>
        <taxon>Viridiplantae</taxon>
        <taxon>Streptophyta</taxon>
        <taxon>Embryophyta</taxon>
        <taxon>Tracheophyta</taxon>
        <taxon>Spermatophyta</taxon>
        <taxon>Magnoliopsida</taxon>
        <taxon>eudicotyledons</taxon>
        <taxon>Gunneridae</taxon>
        <taxon>Pentapetalae</taxon>
        <taxon>rosids</taxon>
        <taxon>fabids</taxon>
        <taxon>Rosales</taxon>
        <taxon>Moraceae</taxon>
        <taxon>Ficeae</taxon>
        <taxon>Ficus</taxon>
    </lineage>
</organism>
<keyword evidence="3" id="KW-1185">Reference proteome</keyword>
<comment type="caution">
    <text evidence="2">The sequence shown here is derived from an EMBL/GenBank/DDBJ whole genome shotgun (WGS) entry which is preliminary data.</text>
</comment>
<dbReference type="EMBL" id="BTGU01000112">
    <property type="protein sequence ID" value="GMN61466.1"/>
    <property type="molecule type" value="Genomic_DNA"/>
</dbReference>
<dbReference type="Proteomes" id="UP001187192">
    <property type="component" value="Unassembled WGS sequence"/>
</dbReference>
<evidence type="ECO:0000313" key="3">
    <source>
        <dbReference type="Proteomes" id="UP001187192"/>
    </source>
</evidence>
<reference evidence="2" key="1">
    <citation type="submission" date="2023-07" db="EMBL/GenBank/DDBJ databases">
        <title>draft genome sequence of fig (Ficus carica).</title>
        <authorList>
            <person name="Takahashi T."/>
            <person name="Nishimura K."/>
        </authorList>
    </citation>
    <scope>NUCLEOTIDE SEQUENCE</scope>
</reference>
<gene>
    <name evidence="2" type="ORF">TIFTF001_030563</name>
</gene>
<sequence>MQPTHDLSFAALLPSTPTKLGGEGKVPGSGREFLEWLGGEEPGDDFDSGGSNGVGGESVSTQREVRAKTAAEKAGKFRQRRW</sequence>